<feature type="chain" id="PRO_5045061307" evidence="2">
    <location>
        <begin position="28"/>
        <end position="518"/>
    </location>
</feature>
<evidence type="ECO:0000259" key="3">
    <source>
        <dbReference type="Pfam" id="PF02638"/>
    </source>
</evidence>
<feature type="domain" description="Glycosyl hydrolase-like 10" evidence="3">
    <location>
        <begin position="45"/>
        <end position="364"/>
    </location>
</feature>
<dbReference type="RefSeq" id="WP_377862433.1">
    <property type="nucleotide sequence ID" value="NZ_JBHLZU010000036.1"/>
</dbReference>
<accession>A0ABV6AA61</accession>
<evidence type="ECO:0000313" key="4">
    <source>
        <dbReference type="EMBL" id="MFB9909525.1"/>
    </source>
</evidence>
<feature type="signal peptide" evidence="2">
    <location>
        <begin position="1"/>
        <end position="27"/>
    </location>
</feature>
<keyword evidence="5" id="KW-1185">Reference proteome</keyword>
<gene>
    <name evidence="4" type="ORF">ACFFQA_36800</name>
</gene>
<proteinExistence type="predicted"/>
<evidence type="ECO:0000256" key="1">
    <source>
        <dbReference type="ARBA" id="ARBA00022729"/>
    </source>
</evidence>
<keyword evidence="1 2" id="KW-0732">Signal</keyword>
<dbReference type="Pfam" id="PF02638">
    <property type="entry name" value="GHL10"/>
    <property type="match status" value="1"/>
</dbReference>
<dbReference type="Gene3D" id="3.20.20.80">
    <property type="entry name" value="Glycosidases"/>
    <property type="match status" value="1"/>
</dbReference>
<dbReference type="Proteomes" id="UP001589693">
    <property type="component" value="Unassembled WGS sequence"/>
</dbReference>
<keyword evidence="4" id="KW-0378">Hydrolase</keyword>
<dbReference type="SUPFAM" id="SSF51445">
    <property type="entry name" value="(Trans)glycosidases"/>
    <property type="match status" value="1"/>
</dbReference>
<evidence type="ECO:0000313" key="5">
    <source>
        <dbReference type="Proteomes" id="UP001589693"/>
    </source>
</evidence>
<protein>
    <submittedName>
        <fullName evidence="4">Glycoside hydrolase family 10 protein</fullName>
    </submittedName>
</protein>
<dbReference type="PANTHER" id="PTHR43405">
    <property type="entry name" value="GLYCOSYL HYDROLASE DIGH"/>
    <property type="match status" value="1"/>
</dbReference>
<evidence type="ECO:0000256" key="2">
    <source>
        <dbReference type="SAM" id="SignalP"/>
    </source>
</evidence>
<dbReference type="Gene3D" id="2.60.40.10">
    <property type="entry name" value="Immunoglobulins"/>
    <property type="match status" value="1"/>
</dbReference>
<dbReference type="InterPro" id="IPR003790">
    <property type="entry name" value="GHL10"/>
</dbReference>
<dbReference type="EMBL" id="JBHLZU010000036">
    <property type="protein sequence ID" value="MFB9909525.1"/>
    <property type="molecule type" value="Genomic_DNA"/>
</dbReference>
<dbReference type="InterPro" id="IPR013783">
    <property type="entry name" value="Ig-like_fold"/>
</dbReference>
<dbReference type="InterPro" id="IPR017853">
    <property type="entry name" value="GH"/>
</dbReference>
<dbReference type="InterPro" id="IPR052177">
    <property type="entry name" value="Divisome_Glycosyl_Hydrolase"/>
</dbReference>
<dbReference type="PANTHER" id="PTHR43405:SF1">
    <property type="entry name" value="GLYCOSYL HYDROLASE DIGH"/>
    <property type="match status" value="1"/>
</dbReference>
<name>A0ABV6AA61_9PSEU</name>
<reference evidence="4 5" key="1">
    <citation type="submission" date="2024-09" db="EMBL/GenBank/DDBJ databases">
        <authorList>
            <person name="Sun Q."/>
            <person name="Mori K."/>
        </authorList>
    </citation>
    <scope>NUCLEOTIDE SEQUENCE [LARGE SCALE GENOMIC DNA]</scope>
    <source>
        <strain evidence="4 5">TBRC 7907</strain>
    </source>
</reference>
<sequence length="518" mass="57896">MGWRRTTLTALLNAFALAATLAVPASAAPEQPLGGCAAPQAQQGLRGLWLASVGNINWPRQQGQPADQVRAEYRELLDGATQIRANAVFVQVRPTADALYPSPFEPWSHWLTGEQGKDPGWDPLAFAVQEAHARNLEFHAWFNPYRVSKQADITKLAPNHPARLHPDWVLRYGDGLYYDPGVPEVRELVEQVVLDVVRRYDVDGVHFDDYFYPYPVAGQQLDDEQTYKRHGAATFPVKADWRRDNVDRLVSELAARIKAAKPWVVFGVSPFAVWRNGKTDPTGSDTNAGIETYDDLYADTRKWVRQRWIDYVAPQTYWNIGFPAADYAKLLDWWSREVRGTGVSLYLGQAAYRIGTGVTPQWMDPEEMPRQLRLSSAVPEVAGHIYFQIHSVLANPLGFRDRLATDIYRTPALVPPRAAVPGWGQPVLPPVVERADGGQRVRIRPVGWPLPEPAYYAVYRAEGRGCPALLATVRPDTSGNAVFLDRTTRPGTTYTYLVTAVDRGHHQGPAGRTRAVTT</sequence>
<organism evidence="4 5">
    <name type="scientific">Allokutzneria oryzae</name>
    <dbReference type="NCBI Taxonomy" id="1378989"/>
    <lineage>
        <taxon>Bacteria</taxon>
        <taxon>Bacillati</taxon>
        <taxon>Actinomycetota</taxon>
        <taxon>Actinomycetes</taxon>
        <taxon>Pseudonocardiales</taxon>
        <taxon>Pseudonocardiaceae</taxon>
        <taxon>Allokutzneria</taxon>
    </lineage>
</organism>
<comment type="caution">
    <text evidence="4">The sequence shown here is derived from an EMBL/GenBank/DDBJ whole genome shotgun (WGS) entry which is preliminary data.</text>
</comment>
<dbReference type="GO" id="GO:0016787">
    <property type="term" value="F:hydrolase activity"/>
    <property type="evidence" value="ECO:0007669"/>
    <property type="project" value="UniProtKB-KW"/>
</dbReference>